<dbReference type="RefSeq" id="WP_310093581.1">
    <property type="nucleotide sequence ID" value="NZ_JAVDTT010000002.1"/>
</dbReference>
<evidence type="ECO:0000313" key="2">
    <source>
        <dbReference type="EMBL" id="MDR6842134.1"/>
    </source>
</evidence>
<sequence length="131" mass="13846">MTKYVYRYPDGAVGFALLFVRMCYAFVAFGVVTPLTEIPVNAYLLHLAAGLIALLLVIGFATRFAALFLGIAAAIALAMSGPVQQLLLVGHIGGCVAIALIGAGAFSIDARRHGRRVIKLQTNTPDRGAKD</sequence>
<keyword evidence="1" id="KW-0812">Transmembrane</keyword>
<gene>
    <name evidence="2" type="ORF">J2W94_002419</name>
</gene>
<evidence type="ECO:0000256" key="1">
    <source>
        <dbReference type="SAM" id="Phobius"/>
    </source>
</evidence>
<feature type="transmembrane region" description="Helical" evidence="1">
    <location>
        <begin position="38"/>
        <end position="57"/>
    </location>
</feature>
<dbReference type="EMBL" id="JAVDTT010000002">
    <property type="protein sequence ID" value="MDR6842134.1"/>
    <property type="molecule type" value="Genomic_DNA"/>
</dbReference>
<dbReference type="Proteomes" id="UP001254759">
    <property type="component" value="Unassembled WGS sequence"/>
</dbReference>
<organism evidence="2 3">
    <name type="scientific">Pseudoxanthomonas sacheonensis</name>
    <dbReference type="NCBI Taxonomy" id="443615"/>
    <lineage>
        <taxon>Bacteria</taxon>
        <taxon>Pseudomonadati</taxon>
        <taxon>Pseudomonadota</taxon>
        <taxon>Gammaproteobacteria</taxon>
        <taxon>Lysobacterales</taxon>
        <taxon>Lysobacteraceae</taxon>
        <taxon>Pseudoxanthomonas</taxon>
    </lineage>
</organism>
<feature type="transmembrane region" description="Helical" evidence="1">
    <location>
        <begin position="12"/>
        <end position="32"/>
    </location>
</feature>
<keyword evidence="1" id="KW-1133">Transmembrane helix</keyword>
<feature type="transmembrane region" description="Helical" evidence="1">
    <location>
        <begin position="87"/>
        <end position="108"/>
    </location>
</feature>
<keyword evidence="1" id="KW-0472">Membrane</keyword>
<keyword evidence="3" id="KW-1185">Reference proteome</keyword>
<accession>A0ABU1RVJ2</accession>
<comment type="caution">
    <text evidence="2">The sequence shown here is derived from an EMBL/GenBank/DDBJ whole genome shotgun (WGS) entry which is preliminary data.</text>
</comment>
<name>A0ABU1RVJ2_9GAMM</name>
<feature type="transmembrane region" description="Helical" evidence="1">
    <location>
        <begin position="64"/>
        <end position="81"/>
    </location>
</feature>
<protein>
    <submittedName>
        <fullName evidence="2">Membrane protein YphA (DoxX/SURF4 family)</fullName>
    </submittedName>
</protein>
<proteinExistence type="predicted"/>
<reference evidence="2 3" key="1">
    <citation type="submission" date="2023-07" db="EMBL/GenBank/DDBJ databases">
        <title>Sorghum-associated microbial communities from plants grown in Nebraska, USA.</title>
        <authorList>
            <person name="Schachtman D."/>
        </authorList>
    </citation>
    <scope>NUCLEOTIDE SEQUENCE [LARGE SCALE GENOMIC DNA]</scope>
    <source>
        <strain evidence="2 3">BE107</strain>
    </source>
</reference>
<evidence type="ECO:0000313" key="3">
    <source>
        <dbReference type="Proteomes" id="UP001254759"/>
    </source>
</evidence>